<dbReference type="EMBL" id="JADJZA010000001">
    <property type="protein sequence ID" value="MBK9295611.1"/>
    <property type="molecule type" value="Genomic_DNA"/>
</dbReference>
<dbReference type="Gene3D" id="3.40.50.720">
    <property type="entry name" value="NAD(P)-binding Rossmann-like Domain"/>
    <property type="match status" value="1"/>
</dbReference>
<dbReference type="PRINTS" id="PR00081">
    <property type="entry name" value="GDHRDH"/>
</dbReference>
<proteinExistence type="predicted"/>
<dbReference type="PANTHER" id="PTHR44656">
    <property type="entry name" value="DEHYDROGENASE/REDUCTASE SDR FAMILY MEMBER 12"/>
    <property type="match status" value="1"/>
</dbReference>
<gene>
    <name evidence="1" type="ORF">IPN02_01795</name>
</gene>
<dbReference type="PANTHER" id="PTHR44656:SF7">
    <property type="entry name" value="DEHYDROGENASE_REDUCTASE SDR FAMILY MEMBER 12"/>
    <property type="match status" value="1"/>
</dbReference>
<dbReference type="InterPro" id="IPR002347">
    <property type="entry name" value="SDR_fam"/>
</dbReference>
<dbReference type="AlphaFoldDB" id="A0A936NAN1"/>
<evidence type="ECO:0000313" key="1">
    <source>
        <dbReference type="EMBL" id="MBK9295611.1"/>
    </source>
</evidence>
<protein>
    <submittedName>
        <fullName evidence="1">SDR family NAD(P)-dependent oxidoreductase</fullName>
    </submittedName>
</protein>
<dbReference type="InterPro" id="IPR036291">
    <property type="entry name" value="NAD(P)-bd_dom_sf"/>
</dbReference>
<name>A0A936NAN1_9ACTN</name>
<evidence type="ECO:0000313" key="2">
    <source>
        <dbReference type="Proteomes" id="UP000727993"/>
    </source>
</evidence>
<dbReference type="Proteomes" id="UP000727993">
    <property type="component" value="Unassembled WGS sequence"/>
</dbReference>
<sequence>MTSSTSAVATAARTARRAADGLLEATVVASFTEIGPKVRSRLFGWQPPGRLDGKVVVITGGTSGIGSALAEGAVQRGATVELIGRNAEKGEQIASDLAALAVADDQPPPMFRRADVGDLDEVGALARTLMADHPRIDVLAHVAGAIIAERTETAQGIEATWASMVVGPFLLTELLHHPLSVAAPGRVIWMTSGGMYLRSQSDDDQWEERDYNGTFAYAEAKRAQVDLAAEFAQRWPADEVVTHSTHPGWVDTPGVSGQLETFYKVMGPILRSPEEGADTALWLASAPEALEHSGELWLDRRIRSDVRVPGTHTSDVDRARLWAKVAQQAHSASPG</sequence>
<dbReference type="InterPro" id="IPR052992">
    <property type="entry name" value="SDR_member_12"/>
</dbReference>
<organism evidence="1 2">
    <name type="scientific">Candidatus Neomicrothrix subdominans</name>
    <dbReference type="NCBI Taxonomy" id="2954438"/>
    <lineage>
        <taxon>Bacteria</taxon>
        <taxon>Bacillati</taxon>
        <taxon>Actinomycetota</taxon>
        <taxon>Acidimicrobiia</taxon>
        <taxon>Acidimicrobiales</taxon>
        <taxon>Microthrixaceae</taxon>
        <taxon>Candidatus Neomicrothrix</taxon>
    </lineage>
</organism>
<comment type="caution">
    <text evidence="1">The sequence shown here is derived from an EMBL/GenBank/DDBJ whole genome shotgun (WGS) entry which is preliminary data.</text>
</comment>
<dbReference type="SUPFAM" id="SSF51735">
    <property type="entry name" value="NAD(P)-binding Rossmann-fold domains"/>
    <property type="match status" value="1"/>
</dbReference>
<dbReference type="Pfam" id="PF00106">
    <property type="entry name" value="adh_short"/>
    <property type="match status" value="1"/>
</dbReference>
<reference evidence="1 2" key="1">
    <citation type="submission" date="2020-10" db="EMBL/GenBank/DDBJ databases">
        <title>Connecting structure to function with the recovery of over 1000 high-quality activated sludge metagenome-assembled genomes encoding full-length rRNA genes using long-read sequencing.</title>
        <authorList>
            <person name="Singleton C.M."/>
            <person name="Petriglieri F."/>
            <person name="Kristensen J.M."/>
            <person name="Kirkegaard R.H."/>
            <person name="Michaelsen T.Y."/>
            <person name="Andersen M.H."/>
            <person name="Karst S.M."/>
            <person name="Dueholm M.S."/>
            <person name="Nielsen P.H."/>
            <person name="Albertsen M."/>
        </authorList>
    </citation>
    <scope>NUCLEOTIDE SEQUENCE [LARGE SCALE GENOMIC DNA]</scope>
    <source>
        <strain evidence="1">Lyne_18-Q3-R50-59_MAXAC.006</strain>
    </source>
</reference>
<accession>A0A936NAN1</accession>